<keyword evidence="5" id="KW-0472">Membrane</keyword>
<dbReference type="PANTHER" id="PTHR43317:SF1">
    <property type="entry name" value="THERMOSPERMINE SYNTHASE ACAULIS5"/>
    <property type="match status" value="1"/>
</dbReference>
<feature type="transmembrane region" description="Helical" evidence="5">
    <location>
        <begin position="102"/>
        <end position="124"/>
    </location>
</feature>
<feature type="transmembrane region" description="Helical" evidence="5">
    <location>
        <begin position="7"/>
        <end position="24"/>
    </location>
</feature>
<dbReference type="GO" id="GO:0006596">
    <property type="term" value="P:polyamine biosynthetic process"/>
    <property type="evidence" value="ECO:0007669"/>
    <property type="project" value="UniProtKB-UniRule"/>
</dbReference>
<gene>
    <name evidence="7" type="ORF">A2261_02010</name>
</gene>
<dbReference type="PROSITE" id="PS51006">
    <property type="entry name" value="PABS_2"/>
    <property type="match status" value="1"/>
</dbReference>
<evidence type="ECO:0000259" key="6">
    <source>
        <dbReference type="PROSITE" id="PS51006"/>
    </source>
</evidence>
<dbReference type="GO" id="GO:0010487">
    <property type="term" value="F:thermospermine synthase activity"/>
    <property type="evidence" value="ECO:0007669"/>
    <property type="project" value="TreeGrafter"/>
</dbReference>
<feature type="transmembrane region" description="Helical" evidence="5">
    <location>
        <begin position="174"/>
        <end position="192"/>
    </location>
</feature>
<comment type="similarity">
    <text evidence="1">Belongs to the spermidine/spermine synthase family.</text>
</comment>
<evidence type="ECO:0000313" key="7">
    <source>
        <dbReference type="EMBL" id="OGH84641.1"/>
    </source>
</evidence>
<dbReference type="SUPFAM" id="SSF53335">
    <property type="entry name" value="S-adenosyl-L-methionine-dependent methyltransferases"/>
    <property type="match status" value="1"/>
</dbReference>
<dbReference type="AlphaFoldDB" id="A0A1F6NL60"/>
<feature type="domain" description="PABS" evidence="6">
    <location>
        <begin position="282"/>
        <end position="447"/>
    </location>
</feature>
<feature type="transmembrane region" description="Helical" evidence="5">
    <location>
        <begin position="199"/>
        <end position="220"/>
    </location>
</feature>
<sequence length="500" mass="56083">MRRYKLEFIVFVCGAAVMILEMVGSRIVAPYLGTSLIVWTGIIGVILASLSIGYAWGGKLADKNPTFTRLSQIIILSAFSVLVLATIQLLVLVFFSNSTLSLYWQTIFVTIILFAPSSILLGMISPYAVRLKMKDVATSGALVGNLYAISTVGSIVGTFLAGFVLMAFFNHIKILLFIGIALVLVSFLSDYRSWRWVKLFAVIMFFSAFAFDGVFVHYSALLGLRDINTSYNRVLVQDIVNQISNRPVRLLKTDKGGFQSAIYLDSTPAELVAEYNKYYDLAKYFNPNLNTVLTIGGAAYNYPRHFLEKFPSASMDVVEIDPGMTKIAQQYFSLKPDDRLNVFHEDGRVYLNKNKKSYDAIFVDAFSSWYAVPHHLTTLESARAMYRSMSDGGVVTMNLISAIDGDGGKFFRAEYRTLKVVFPQVYVFRVYDTVAADQVQNIILLATKSDRQMDFKSDDVEMRRLLSNLYTKNISEDVPVLTDNYAPVESYLAKLAMTKI</sequence>
<evidence type="ECO:0000256" key="2">
    <source>
        <dbReference type="ARBA" id="ARBA00022679"/>
    </source>
</evidence>
<dbReference type="InterPro" id="IPR029063">
    <property type="entry name" value="SAM-dependent_MTases_sf"/>
</dbReference>
<keyword evidence="5" id="KW-1133">Transmembrane helix</keyword>
<dbReference type="NCBIfam" id="NF037959">
    <property type="entry name" value="MFS_SpdSyn"/>
    <property type="match status" value="1"/>
</dbReference>
<evidence type="ECO:0000256" key="4">
    <source>
        <dbReference type="PROSITE-ProRule" id="PRU00354"/>
    </source>
</evidence>
<evidence type="ECO:0000256" key="3">
    <source>
        <dbReference type="ARBA" id="ARBA00023115"/>
    </source>
</evidence>
<keyword evidence="3 4" id="KW-0620">Polyamine biosynthesis</keyword>
<protein>
    <recommendedName>
        <fullName evidence="6">PABS domain-containing protein</fullName>
    </recommendedName>
</protein>
<proteinExistence type="inferred from homology"/>
<keyword evidence="2 4" id="KW-0808">Transferase</keyword>
<evidence type="ECO:0000256" key="5">
    <source>
        <dbReference type="SAM" id="Phobius"/>
    </source>
</evidence>
<evidence type="ECO:0000256" key="1">
    <source>
        <dbReference type="ARBA" id="ARBA00007867"/>
    </source>
</evidence>
<feature type="transmembrane region" description="Helical" evidence="5">
    <location>
        <begin position="73"/>
        <end position="96"/>
    </location>
</feature>
<dbReference type="Pfam" id="PF01564">
    <property type="entry name" value="Spermine_synth"/>
    <property type="match status" value="1"/>
</dbReference>
<comment type="caution">
    <text evidence="7">The sequence shown here is derived from an EMBL/GenBank/DDBJ whole genome shotgun (WGS) entry which is preliminary data.</text>
</comment>
<feature type="active site" description="Proton acceptor" evidence="4">
    <location>
        <position position="364"/>
    </location>
</feature>
<reference evidence="7 8" key="1">
    <citation type="journal article" date="2016" name="Nat. Commun.">
        <title>Thousands of microbial genomes shed light on interconnected biogeochemical processes in an aquifer system.</title>
        <authorList>
            <person name="Anantharaman K."/>
            <person name="Brown C.T."/>
            <person name="Hug L.A."/>
            <person name="Sharon I."/>
            <person name="Castelle C.J."/>
            <person name="Probst A.J."/>
            <person name="Thomas B.C."/>
            <person name="Singh A."/>
            <person name="Wilkins M.J."/>
            <person name="Karaoz U."/>
            <person name="Brodie E.L."/>
            <person name="Williams K.H."/>
            <person name="Hubbard S.S."/>
            <person name="Banfield J.F."/>
        </authorList>
    </citation>
    <scope>NUCLEOTIDE SEQUENCE [LARGE SCALE GENOMIC DNA]</scope>
</reference>
<organism evidence="7 8">
    <name type="scientific">Candidatus Magasanikbacteria bacterium RIFOXYA2_FULL_44_8</name>
    <dbReference type="NCBI Taxonomy" id="1798696"/>
    <lineage>
        <taxon>Bacteria</taxon>
        <taxon>Candidatus Magasanikiibacteriota</taxon>
    </lineage>
</organism>
<dbReference type="Gene3D" id="3.40.50.150">
    <property type="entry name" value="Vaccinia Virus protein VP39"/>
    <property type="match status" value="1"/>
</dbReference>
<accession>A0A1F6NL60</accession>
<feature type="transmembrane region" description="Helical" evidence="5">
    <location>
        <begin position="145"/>
        <end position="168"/>
    </location>
</feature>
<dbReference type="CDD" id="cd02440">
    <property type="entry name" value="AdoMet_MTases"/>
    <property type="match status" value="1"/>
</dbReference>
<dbReference type="PANTHER" id="PTHR43317">
    <property type="entry name" value="THERMOSPERMINE SYNTHASE ACAULIS5"/>
    <property type="match status" value="1"/>
</dbReference>
<dbReference type="Proteomes" id="UP000177803">
    <property type="component" value="Unassembled WGS sequence"/>
</dbReference>
<keyword evidence="5" id="KW-0812">Transmembrane</keyword>
<dbReference type="InterPro" id="IPR030374">
    <property type="entry name" value="PABS"/>
</dbReference>
<name>A0A1F6NL60_9BACT</name>
<dbReference type="EMBL" id="MFQR01000010">
    <property type="protein sequence ID" value="OGH84641.1"/>
    <property type="molecule type" value="Genomic_DNA"/>
</dbReference>
<evidence type="ECO:0000313" key="8">
    <source>
        <dbReference type="Proteomes" id="UP000177803"/>
    </source>
</evidence>
<feature type="transmembrane region" description="Helical" evidence="5">
    <location>
        <begin position="36"/>
        <end position="61"/>
    </location>
</feature>